<reference evidence="2 3" key="1">
    <citation type="submission" date="2022-10" db="EMBL/GenBank/DDBJ databases">
        <title>Characterization of Pseudomonas capsici strains from pepper and tomato in Georgia.</title>
        <authorList>
            <person name="Zhao M."/>
            <person name="Dutta B."/>
        </authorList>
    </citation>
    <scope>NUCLEOTIDE SEQUENCE [LARGE SCALE GENOMIC DNA]</scope>
    <source>
        <strain evidence="2 3">Pc20-5</strain>
    </source>
</reference>
<dbReference type="RefSeq" id="WP_122371320.1">
    <property type="nucleotide sequence ID" value="NZ_JAFGZD010000012.1"/>
</dbReference>
<protein>
    <submittedName>
        <fullName evidence="2">Efflux RND transporter permease subunit</fullName>
    </submittedName>
</protein>
<dbReference type="Proteomes" id="UP001207294">
    <property type="component" value="Unassembled WGS sequence"/>
</dbReference>
<keyword evidence="1" id="KW-1133">Transmembrane helix</keyword>
<gene>
    <name evidence="2" type="ORF">OH718_14195</name>
</gene>
<name>A0ABT3BY18_9PSED</name>
<keyword evidence="3" id="KW-1185">Reference proteome</keyword>
<comment type="caution">
    <text evidence="2">The sequence shown here is derived from an EMBL/GenBank/DDBJ whole genome shotgun (WGS) entry which is preliminary data.</text>
</comment>
<organism evidence="2 3">
    <name type="scientific">Pseudomonas capsici</name>
    <dbReference type="NCBI Taxonomy" id="2810614"/>
    <lineage>
        <taxon>Bacteria</taxon>
        <taxon>Pseudomonadati</taxon>
        <taxon>Pseudomonadota</taxon>
        <taxon>Gammaproteobacteria</taxon>
        <taxon>Pseudomonadales</taxon>
        <taxon>Pseudomonadaceae</taxon>
        <taxon>Pseudomonas</taxon>
    </lineage>
</organism>
<evidence type="ECO:0000313" key="3">
    <source>
        <dbReference type="Proteomes" id="UP001207294"/>
    </source>
</evidence>
<evidence type="ECO:0000313" key="2">
    <source>
        <dbReference type="EMBL" id="MCV4377747.1"/>
    </source>
</evidence>
<dbReference type="GeneID" id="93562630"/>
<sequence>MLFAGPLWKGMAITIMGGLALGTLITLGLIPVLYWLLFGRLPGC</sequence>
<dbReference type="SUPFAM" id="SSF82866">
    <property type="entry name" value="Multidrug efflux transporter AcrB transmembrane domain"/>
    <property type="match status" value="1"/>
</dbReference>
<proteinExistence type="predicted"/>
<feature type="transmembrane region" description="Helical" evidence="1">
    <location>
        <begin position="12"/>
        <end position="37"/>
    </location>
</feature>
<keyword evidence="1" id="KW-0472">Membrane</keyword>
<accession>A0ABT3BY18</accession>
<evidence type="ECO:0000256" key="1">
    <source>
        <dbReference type="SAM" id="Phobius"/>
    </source>
</evidence>
<dbReference type="EMBL" id="JAOXML010000010">
    <property type="protein sequence ID" value="MCV4377747.1"/>
    <property type="molecule type" value="Genomic_DNA"/>
</dbReference>
<keyword evidence="1" id="KW-0812">Transmembrane</keyword>
<dbReference type="Gene3D" id="1.20.1640.10">
    <property type="entry name" value="Multidrug efflux transporter AcrB transmembrane domain"/>
    <property type="match status" value="1"/>
</dbReference>